<evidence type="ECO:0000256" key="3">
    <source>
        <dbReference type="ARBA" id="ARBA00022989"/>
    </source>
</evidence>
<evidence type="ECO:0000256" key="4">
    <source>
        <dbReference type="ARBA" id="ARBA00023136"/>
    </source>
</evidence>
<dbReference type="EMBL" id="SHKR01000018">
    <property type="protein sequence ID" value="RZU01923.1"/>
    <property type="molecule type" value="Genomic_DNA"/>
</dbReference>
<evidence type="ECO:0000313" key="6">
    <source>
        <dbReference type="EMBL" id="RZU01923.1"/>
    </source>
</evidence>
<proteinExistence type="predicted"/>
<dbReference type="AlphaFoldDB" id="A0A4Q7VYZ2"/>
<feature type="transmembrane region" description="Helical" evidence="5">
    <location>
        <begin position="59"/>
        <end position="85"/>
    </location>
</feature>
<dbReference type="GO" id="GO:0016020">
    <property type="term" value="C:membrane"/>
    <property type="evidence" value="ECO:0007669"/>
    <property type="project" value="UniProtKB-SubCell"/>
</dbReference>
<keyword evidence="3 5" id="KW-1133">Transmembrane helix</keyword>
<dbReference type="Pfam" id="PF13564">
    <property type="entry name" value="DoxX_2"/>
    <property type="match status" value="1"/>
</dbReference>
<evidence type="ECO:0000256" key="1">
    <source>
        <dbReference type="ARBA" id="ARBA00004141"/>
    </source>
</evidence>
<dbReference type="InterPro" id="IPR032808">
    <property type="entry name" value="DoxX"/>
</dbReference>
<dbReference type="RefSeq" id="WP_130450089.1">
    <property type="nucleotide sequence ID" value="NZ_SHKR01000018.1"/>
</dbReference>
<sequence length="118" mass="11860">MTTPLLVCLAALIAVAFAVLGASKIRAVASMQARAAHVGFSVGAYQRIGVLEVAGAAGVLIGLAIPPLGLLAAAGLLLLMVGALGAHLRQHDGVAEMAPALVVIVLLVAYLWLAFGKI</sequence>
<comment type="caution">
    <text evidence="6">The sequence shown here is derived from an EMBL/GenBank/DDBJ whole genome shotgun (WGS) entry which is preliminary data.</text>
</comment>
<protein>
    <submittedName>
        <fullName evidence="6">DoxX-like protein</fullName>
    </submittedName>
</protein>
<accession>A0A4Q7VYZ2</accession>
<keyword evidence="2 5" id="KW-0812">Transmembrane</keyword>
<evidence type="ECO:0000313" key="7">
    <source>
        <dbReference type="Proteomes" id="UP000292027"/>
    </source>
</evidence>
<keyword evidence="7" id="KW-1185">Reference proteome</keyword>
<gene>
    <name evidence="6" type="ORF">EV645_8038</name>
</gene>
<evidence type="ECO:0000256" key="5">
    <source>
        <dbReference type="SAM" id="Phobius"/>
    </source>
</evidence>
<name>A0A4Q7VYZ2_9ACTN</name>
<reference evidence="6 7" key="1">
    <citation type="journal article" date="2015" name="Stand. Genomic Sci.">
        <title>Genomic Encyclopedia of Bacterial and Archaeal Type Strains, Phase III: the genomes of soil and plant-associated and newly described type strains.</title>
        <authorList>
            <person name="Whitman W.B."/>
            <person name="Woyke T."/>
            <person name="Klenk H.P."/>
            <person name="Zhou Y."/>
            <person name="Lilburn T.G."/>
            <person name="Beck B.J."/>
            <person name="De Vos P."/>
            <person name="Vandamme P."/>
            <person name="Eisen J.A."/>
            <person name="Garrity G."/>
            <person name="Hugenholtz P."/>
            <person name="Kyrpides N.C."/>
        </authorList>
    </citation>
    <scope>NUCLEOTIDE SEQUENCE [LARGE SCALE GENOMIC DNA]</scope>
    <source>
        <strain evidence="6 7">VKM Ac-2540</strain>
    </source>
</reference>
<feature type="transmembrane region" description="Helical" evidence="5">
    <location>
        <begin position="97"/>
        <end position="115"/>
    </location>
</feature>
<organism evidence="6 7">
    <name type="scientific">Kribbella rubisoli</name>
    <dbReference type="NCBI Taxonomy" id="3075929"/>
    <lineage>
        <taxon>Bacteria</taxon>
        <taxon>Bacillati</taxon>
        <taxon>Actinomycetota</taxon>
        <taxon>Actinomycetes</taxon>
        <taxon>Propionibacteriales</taxon>
        <taxon>Kribbellaceae</taxon>
        <taxon>Kribbella</taxon>
    </lineage>
</organism>
<comment type="subcellular location">
    <subcellularLocation>
        <location evidence="1">Membrane</location>
        <topology evidence="1">Multi-pass membrane protein</topology>
    </subcellularLocation>
</comment>
<evidence type="ECO:0000256" key="2">
    <source>
        <dbReference type="ARBA" id="ARBA00022692"/>
    </source>
</evidence>
<keyword evidence="4 5" id="KW-0472">Membrane</keyword>
<dbReference type="Proteomes" id="UP000292027">
    <property type="component" value="Unassembled WGS sequence"/>
</dbReference>